<accession>A0A238ZU02</accession>
<dbReference type="PIRSF" id="PIRSF016184">
    <property type="entry name" value="PhzC_PhzF"/>
    <property type="match status" value="1"/>
</dbReference>
<dbReference type="EMBL" id="FZNR01000006">
    <property type="protein sequence ID" value="SNR86907.1"/>
    <property type="molecule type" value="Genomic_DNA"/>
</dbReference>
<dbReference type="SUPFAM" id="SSF54506">
    <property type="entry name" value="Diaminopimelate epimerase-like"/>
    <property type="match status" value="1"/>
</dbReference>
<dbReference type="InterPro" id="IPR003719">
    <property type="entry name" value="Phenazine_PhzF-like"/>
</dbReference>
<dbReference type="PANTHER" id="PTHR13774">
    <property type="entry name" value="PHENAZINE BIOSYNTHESIS PROTEIN"/>
    <property type="match status" value="1"/>
</dbReference>
<reference evidence="3 4" key="1">
    <citation type="submission" date="2017-06" db="EMBL/GenBank/DDBJ databases">
        <authorList>
            <person name="Kim H.J."/>
            <person name="Triplett B.A."/>
        </authorList>
    </citation>
    <scope>NUCLEOTIDE SEQUENCE [LARGE SCALE GENOMIC DNA]</scope>
    <source>
        <strain evidence="3 4">DSM 43151</strain>
    </source>
</reference>
<name>A0A238ZU02_9ACTN</name>
<evidence type="ECO:0000313" key="4">
    <source>
        <dbReference type="Proteomes" id="UP000198415"/>
    </source>
</evidence>
<proteinExistence type="inferred from homology"/>
<dbReference type="RefSeq" id="WP_089294505.1">
    <property type="nucleotide sequence ID" value="NZ_BOMU01000088.1"/>
</dbReference>
<dbReference type="Proteomes" id="UP000198415">
    <property type="component" value="Unassembled WGS sequence"/>
</dbReference>
<comment type="similarity">
    <text evidence="1">Belongs to the PhzF family.</text>
</comment>
<dbReference type="Gene3D" id="3.10.310.10">
    <property type="entry name" value="Diaminopimelate Epimerase, Chain A, domain 1"/>
    <property type="match status" value="2"/>
</dbReference>
<evidence type="ECO:0000313" key="3">
    <source>
        <dbReference type="EMBL" id="SNR86907.1"/>
    </source>
</evidence>
<keyword evidence="4" id="KW-1185">Reference proteome</keyword>
<keyword evidence="2" id="KW-0413">Isomerase</keyword>
<evidence type="ECO:0000256" key="1">
    <source>
        <dbReference type="ARBA" id="ARBA00008270"/>
    </source>
</evidence>
<dbReference type="Pfam" id="PF02567">
    <property type="entry name" value="PhzC-PhzF"/>
    <property type="match status" value="1"/>
</dbReference>
<sequence length="255" mass="26331">MIVDACLRDGRGGSPTLVVEDTPIADSARALAPGVAGASHAAFVALGDEVADVRFFTSTGELPACGHGTVAALIWLADRFGRDGVFTLRVSGRMFQGRVEGDRAWFPQAPVALREPGDVSAVLGALGLDPELPGVRAASTGRWRLLIPVDSRGRLDALEPDLGALRSACDAAGLLGCYVYTPPATGSRPAARMFAPSIGVPEDIANVNSTSCLLAALGVPEISVDMGDRLGHPATVLVRLSDGRLQAGGAARIRV</sequence>
<dbReference type="GO" id="GO:0016853">
    <property type="term" value="F:isomerase activity"/>
    <property type="evidence" value="ECO:0007669"/>
    <property type="project" value="UniProtKB-KW"/>
</dbReference>
<gene>
    <name evidence="3" type="ORF">SAMN06264365_106312</name>
</gene>
<protein>
    <submittedName>
        <fullName evidence="3">Phenazine biosynthesis protein PhzF family</fullName>
    </submittedName>
</protein>
<organism evidence="3 4">
    <name type="scientific">Actinoplanes regularis</name>
    <dbReference type="NCBI Taxonomy" id="52697"/>
    <lineage>
        <taxon>Bacteria</taxon>
        <taxon>Bacillati</taxon>
        <taxon>Actinomycetota</taxon>
        <taxon>Actinomycetes</taxon>
        <taxon>Micromonosporales</taxon>
        <taxon>Micromonosporaceae</taxon>
        <taxon>Actinoplanes</taxon>
    </lineage>
</organism>
<dbReference type="GO" id="GO:0005737">
    <property type="term" value="C:cytoplasm"/>
    <property type="evidence" value="ECO:0007669"/>
    <property type="project" value="TreeGrafter"/>
</dbReference>
<evidence type="ECO:0000256" key="2">
    <source>
        <dbReference type="ARBA" id="ARBA00023235"/>
    </source>
</evidence>
<dbReference type="OrthoDB" id="9788221at2"/>
<dbReference type="PANTHER" id="PTHR13774:SF39">
    <property type="entry name" value="BIOSYNTHESIS PROTEIN, PUTATIVE-RELATED"/>
    <property type="match status" value="1"/>
</dbReference>
<dbReference type="AlphaFoldDB" id="A0A238ZU02"/>